<feature type="coiled-coil region" evidence="1">
    <location>
        <begin position="600"/>
        <end position="631"/>
    </location>
</feature>
<dbReference type="RefSeq" id="WP_005217346.1">
    <property type="nucleotide sequence ID" value="NZ_KB850089.1"/>
</dbReference>
<sequence length="1197" mass="127395">MSDLVFKLVLDAEVNDYISNVDRSGTTTKAVFDAIKNEADKLRKASEETAKQIGEIIPKGTKELADALTSSLTKATGMIENAGDEASKTAKNFTDFGVKSGQAIDRLKADLVQAKQKLQEFASTNATPQSIATAQRAVDQLEKEVEQADAAFNKFEGAVLQANKEVRSTESASFTAQNGINGLKASYSLLATAIAAVGIGVGVKELIQTADTYTNLSAKIKIAIGDTGNFESAMAGVHQTAILTNSNLESTAGLFTQLTYVGKELGLVQNDVLGLTKTITQAIQTGGGSAQATDAAITQLIQSLNSGRLAGEEYNSVTEQAPVITRALAKELGVTTSELRKMAENGDLTSKVVIRALQNQAQVIDEEYKKLPVTVEKALQRIQTQWQTTIGEINNSTGTTETIAKGLLVIADNLQIVKKFFDDIANGISYFSERFSDIDTSTLNAIRDTLSDLYRNLKQNAKDLVDFGETIFSAFSSALDAISPLFAALLSGQQEVSGIATALNVLRMGLAAVSDLGTGFNVGLKLLLASVQFLAAGIYDLSASILNHIPFMGDLADQAEKTSARLFAQAEKNAQQAVKLSEEHKWAVIETYKDIGKTQLQKDQEAIASSKAKLEELLKDQKTEVNGKKQSESEKLRAVQEYAEAAIKANGGVMDGAVQADLMTKGYIVTLDQAGKVAVQAWDVTGKASQQAAELAKGSAEKAKQADEEYTTFLKTSAVQKIQLQKQIEDAKRSGDLSALKSAQDSLTAIDAKEKELAIARKQRALEAQQDAGGIGKAIENAARQGAQALGIDLDAALNKVSRGFNEKLNQVNDLAAGIQRLGATGDQAATIIYGAWSKWLETAKSQAEIDAAKAKLKEFEAQGVFSTKQVEMGMLAIKQQTQKLPDDLDEVGKAFERLGVKTKEQLKLAADSAIADFNTMKASGQATSDGLKQAYERVMQAAAASGDQAVIANAKAQGASVGLQAQIDATGKSSVKSTQEIVDSLYNVSDTARGAAADGFRELGRVARQEAKSTADEWEAAMEKVAAQRKAQAAETSKGLGQAMDDMAAKAKDYENRLAAAGMDAGQAKKEGKEALDSMLFAYSQALKPGSVTDFSTPLLKKMEDTLSYWEGKKSGSSGSSISVGGNANAPAITAPNIKAPSIPQIQVPNIDVGSTDTVNYSFNFNGKTANFTGDSSQKDLLNDFFNELEQMKKAM</sequence>
<dbReference type="InterPro" id="IPR013491">
    <property type="entry name" value="Tape_meas_N"/>
</dbReference>
<gene>
    <name evidence="3" type="ORF">F900_02107</name>
</gene>
<feature type="coiled-coil region" evidence="1">
    <location>
        <begin position="104"/>
        <end position="158"/>
    </location>
</feature>
<keyword evidence="1" id="KW-0175">Coiled coil</keyword>
<proteinExistence type="predicted"/>
<evidence type="ECO:0000313" key="4">
    <source>
        <dbReference type="Proteomes" id="UP000013248"/>
    </source>
</evidence>
<name>N9N4C7_9GAMM</name>
<reference evidence="3 4" key="1">
    <citation type="submission" date="2013-02" db="EMBL/GenBank/DDBJ databases">
        <title>The Genome Sequence of Acinetobacter sp. ANC 3862.</title>
        <authorList>
            <consortium name="The Broad Institute Genome Sequencing Platform"/>
            <consortium name="The Broad Institute Genome Sequencing Center for Infectious Disease"/>
            <person name="Cerqueira G."/>
            <person name="Feldgarden M."/>
            <person name="Courvalin P."/>
            <person name="Perichon B."/>
            <person name="Grillot-Courvalin C."/>
            <person name="Clermont D."/>
            <person name="Rocha E."/>
            <person name="Yoon E.-J."/>
            <person name="Nemec A."/>
            <person name="Walker B."/>
            <person name="Young S.K."/>
            <person name="Zeng Q."/>
            <person name="Gargeya S."/>
            <person name="Fitzgerald M."/>
            <person name="Haas B."/>
            <person name="Abouelleil A."/>
            <person name="Alvarado L."/>
            <person name="Arachchi H.M."/>
            <person name="Berlin A.M."/>
            <person name="Chapman S.B."/>
            <person name="Dewar J."/>
            <person name="Goldberg J."/>
            <person name="Griggs A."/>
            <person name="Gujja S."/>
            <person name="Hansen M."/>
            <person name="Howarth C."/>
            <person name="Imamovic A."/>
            <person name="Larimer J."/>
            <person name="McCowan C."/>
            <person name="Murphy C."/>
            <person name="Neiman D."/>
            <person name="Pearson M."/>
            <person name="Priest M."/>
            <person name="Roberts A."/>
            <person name="Saif S."/>
            <person name="Shea T."/>
            <person name="Sisk P."/>
            <person name="Sykes S."/>
            <person name="Wortman J."/>
            <person name="Nusbaum C."/>
            <person name="Birren B."/>
        </authorList>
    </citation>
    <scope>NUCLEOTIDE SEQUENCE [LARGE SCALE GENOMIC DNA]</scope>
    <source>
        <strain evidence="3 4">ANC 3862</strain>
    </source>
</reference>
<dbReference type="EMBL" id="APRP01000022">
    <property type="protein sequence ID" value="ENX00436.1"/>
    <property type="molecule type" value="Genomic_DNA"/>
</dbReference>
<organism evidence="3 4">
    <name type="scientific">Acinetobacter modestus</name>
    <dbReference type="NCBI Taxonomy" id="1776740"/>
    <lineage>
        <taxon>Bacteria</taxon>
        <taxon>Pseudomonadati</taxon>
        <taxon>Pseudomonadota</taxon>
        <taxon>Gammaproteobacteria</taxon>
        <taxon>Moraxellales</taxon>
        <taxon>Moraxellaceae</taxon>
        <taxon>Acinetobacter</taxon>
    </lineage>
</organism>
<evidence type="ECO:0000259" key="2">
    <source>
        <dbReference type="Pfam" id="PF20155"/>
    </source>
</evidence>
<feature type="domain" description="Tape measure protein N-terminal" evidence="2">
    <location>
        <begin position="204"/>
        <end position="395"/>
    </location>
</feature>
<dbReference type="AlphaFoldDB" id="N9N4C7"/>
<dbReference type="NCBIfam" id="TIGR02675">
    <property type="entry name" value="tape_meas_nterm"/>
    <property type="match status" value="1"/>
</dbReference>
<feature type="coiled-coil region" evidence="1">
    <location>
        <begin position="1009"/>
        <end position="1072"/>
    </location>
</feature>
<dbReference type="Proteomes" id="UP000013248">
    <property type="component" value="Unassembled WGS sequence"/>
</dbReference>
<dbReference type="PATRIC" id="fig|1217705.3.peg.2047"/>
<accession>N9N4C7</accession>
<evidence type="ECO:0000313" key="3">
    <source>
        <dbReference type="EMBL" id="ENX00436.1"/>
    </source>
</evidence>
<dbReference type="STRING" id="1217705.F900_02107"/>
<dbReference type="Pfam" id="PF20155">
    <property type="entry name" value="TMP_3"/>
    <property type="match status" value="1"/>
</dbReference>
<protein>
    <recommendedName>
        <fullName evidence="2">Tape measure protein N-terminal domain-containing protein</fullName>
    </recommendedName>
</protein>
<comment type="caution">
    <text evidence="3">The sequence shown here is derived from an EMBL/GenBank/DDBJ whole genome shotgun (WGS) entry which is preliminary data.</text>
</comment>
<dbReference type="HOGENOM" id="CLU_004499_0_0_6"/>
<evidence type="ECO:0000256" key="1">
    <source>
        <dbReference type="SAM" id="Coils"/>
    </source>
</evidence>
<dbReference type="eggNOG" id="COG5281">
    <property type="taxonomic scope" value="Bacteria"/>
</dbReference>